<protein>
    <recommendedName>
        <fullName evidence="2">Metallo-beta-lactamase domain-containing protein</fullName>
    </recommendedName>
</protein>
<dbReference type="HOGENOM" id="CLU_044538_1_1_1"/>
<dbReference type="Gramene" id="ONIVA09G06540.1">
    <property type="protein sequence ID" value="ONIVA09G06540.1"/>
    <property type="gene ID" value="ONIVA09G06540"/>
</dbReference>
<evidence type="ECO:0000256" key="1">
    <source>
        <dbReference type="SAM" id="MobiDB-lite"/>
    </source>
</evidence>
<dbReference type="InterPro" id="IPR036866">
    <property type="entry name" value="RibonucZ/Hydroxyglut_hydro"/>
</dbReference>
<dbReference type="PANTHER" id="PTHR42663:SF3">
    <property type="entry name" value="OS09G0363800 PROTEIN"/>
    <property type="match status" value="1"/>
</dbReference>
<sequence length="483" mass="52851">MGAERTERSGTFCAVTRGPPVSVARVAPSPTPPRATSEQPVAETSFDRPRFARRRRRPPPQPAGEPWPYLSLSSPEMAGAGAGAGAIAALLRAAHVPPAPRARSIRGLAAARGLPPLVRATAAAIAPSSFCPYLPRLSSARSFSSSTSCSAGASLGGAVSTSPSEQEKQRQQSELIFLGTGTSEGIPRVSCLTNPSKTCTVCTKAAEPGNRNRRRNTSILLRHATPSGTANILIDAGKLRTIDAVIITHSHADAIGGLQILLLKQATLLILIETTHHARFALELSKRNKNSFGTGLDCLRDWTNNVQPTIPIYVAERDYEVMKMTHYYLIDTSVVIPGAAVSALQFNIIKEEPFTVRNLEADTCDHRFVGQKYVNYKVIPLPVWHGQGYRSLGFRFGRVCYIRMLLDPIVLLQHTLDYHGPLRKLGKSNQRKHCLLNAQFTMRKGMMHLMDHEKVNNELAKLMETEGLDIQLSYDGLRVPVWL</sequence>
<dbReference type="OMA" id="RFGRVCY"/>
<dbReference type="PANTHER" id="PTHR42663">
    <property type="entry name" value="HYDROLASE C777.06C-RELATED-RELATED"/>
    <property type="match status" value="1"/>
</dbReference>
<dbReference type="Pfam" id="PF00753">
    <property type="entry name" value="Lactamase_B"/>
    <property type="match status" value="1"/>
</dbReference>
<keyword evidence="4" id="KW-1185">Reference proteome</keyword>
<evidence type="ECO:0000313" key="4">
    <source>
        <dbReference type="Proteomes" id="UP000006591"/>
    </source>
</evidence>
<accession>A0A0E0IIB7</accession>
<evidence type="ECO:0000313" key="3">
    <source>
        <dbReference type="EnsemblPlants" id="ONIVA09G06540.1"/>
    </source>
</evidence>
<dbReference type="EnsemblPlants" id="ONIVA09G06540.1">
    <property type="protein sequence ID" value="ONIVA09G06540.1"/>
    <property type="gene ID" value="ONIVA09G06540"/>
</dbReference>
<dbReference type="STRING" id="4536.A0A0E0IIB7"/>
<reference evidence="3" key="2">
    <citation type="submission" date="2018-04" db="EMBL/GenBank/DDBJ databases">
        <title>OnivRS2 (Oryza nivara Reference Sequence Version 2).</title>
        <authorList>
            <person name="Zhang J."/>
            <person name="Kudrna D."/>
            <person name="Lee S."/>
            <person name="Talag J."/>
            <person name="Rajasekar S."/>
            <person name="Welchert J."/>
            <person name="Hsing Y.-I."/>
            <person name="Wing R.A."/>
        </authorList>
    </citation>
    <scope>NUCLEOTIDE SEQUENCE [LARGE SCALE GENOMIC DNA]</scope>
    <source>
        <strain evidence="3">SL10</strain>
    </source>
</reference>
<dbReference type="CDD" id="cd16279">
    <property type="entry name" value="metallo-hydrolase-like_MBL-fold"/>
    <property type="match status" value="1"/>
</dbReference>
<feature type="domain" description="Metallo-beta-lactamase" evidence="2">
    <location>
        <begin position="236"/>
        <end position="285"/>
    </location>
</feature>
<dbReference type="SUPFAM" id="SSF56281">
    <property type="entry name" value="Metallo-hydrolase/oxidoreductase"/>
    <property type="match status" value="1"/>
</dbReference>
<dbReference type="eggNOG" id="ENOG502QWBK">
    <property type="taxonomic scope" value="Eukaryota"/>
</dbReference>
<evidence type="ECO:0000259" key="2">
    <source>
        <dbReference type="Pfam" id="PF00753"/>
    </source>
</evidence>
<dbReference type="Proteomes" id="UP000006591">
    <property type="component" value="Chromosome 9"/>
</dbReference>
<feature type="compositionally biased region" description="Low complexity" evidence="1">
    <location>
        <begin position="19"/>
        <end position="28"/>
    </location>
</feature>
<proteinExistence type="predicted"/>
<feature type="region of interest" description="Disordered" evidence="1">
    <location>
        <begin position="1"/>
        <end position="70"/>
    </location>
</feature>
<dbReference type="AlphaFoldDB" id="A0A0E0IIB7"/>
<organism evidence="3">
    <name type="scientific">Oryza nivara</name>
    <name type="common">Indian wild rice</name>
    <name type="synonym">Oryza sativa f. spontanea</name>
    <dbReference type="NCBI Taxonomy" id="4536"/>
    <lineage>
        <taxon>Eukaryota</taxon>
        <taxon>Viridiplantae</taxon>
        <taxon>Streptophyta</taxon>
        <taxon>Embryophyta</taxon>
        <taxon>Tracheophyta</taxon>
        <taxon>Spermatophyta</taxon>
        <taxon>Magnoliopsida</taxon>
        <taxon>Liliopsida</taxon>
        <taxon>Poales</taxon>
        <taxon>Poaceae</taxon>
        <taxon>BOP clade</taxon>
        <taxon>Oryzoideae</taxon>
        <taxon>Oryzeae</taxon>
        <taxon>Oryzinae</taxon>
        <taxon>Oryza</taxon>
    </lineage>
</organism>
<reference evidence="3" key="1">
    <citation type="submission" date="2015-04" db="UniProtKB">
        <authorList>
            <consortium name="EnsemblPlants"/>
        </authorList>
    </citation>
    <scope>IDENTIFICATION</scope>
    <source>
        <strain evidence="3">SL10</strain>
    </source>
</reference>
<dbReference type="InterPro" id="IPR001279">
    <property type="entry name" value="Metallo-B-lactamas"/>
</dbReference>
<dbReference type="Gene3D" id="3.60.15.10">
    <property type="entry name" value="Ribonuclease Z/Hydroxyacylglutathione hydrolase-like"/>
    <property type="match status" value="1"/>
</dbReference>
<name>A0A0E0IIB7_ORYNI</name>